<keyword evidence="5" id="KW-1185">Reference proteome</keyword>
<evidence type="ECO:0000256" key="1">
    <source>
        <dbReference type="SAM" id="Coils"/>
    </source>
</evidence>
<evidence type="ECO:0000313" key="5">
    <source>
        <dbReference type="Proteomes" id="UP000518752"/>
    </source>
</evidence>
<feature type="region of interest" description="Disordered" evidence="2">
    <location>
        <begin position="798"/>
        <end position="828"/>
    </location>
</feature>
<protein>
    <recommendedName>
        <fullName evidence="3">F-box domain-containing protein</fullName>
    </recommendedName>
</protein>
<evidence type="ECO:0000259" key="3">
    <source>
        <dbReference type="PROSITE" id="PS50181"/>
    </source>
</evidence>
<dbReference type="EMBL" id="JAACJN010000055">
    <property type="protein sequence ID" value="KAF5381894.1"/>
    <property type="molecule type" value="Genomic_DNA"/>
</dbReference>
<organism evidence="4 5">
    <name type="scientific">Collybiopsis confluens</name>
    <dbReference type="NCBI Taxonomy" id="2823264"/>
    <lineage>
        <taxon>Eukaryota</taxon>
        <taxon>Fungi</taxon>
        <taxon>Dikarya</taxon>
        <taxon>Basidiomycota</taxon>
        <taxon>Agaricomycotina</taxon>
        <taxon>Agaricomycetes</taxon>
        <taxon>Agaricomycetidae</taxon>
        <taxon>Agaricales</taxon>
        <taxon>Marasmiineae</taxon>
        <taxon>Omphalotaceae</taxon>
        <taxon>Collybiopsis</taxon>
    </lineage>
</organism>
<dbReference type="InterPro" id="IPR001810">
    <property type="entry name" value="F-box_dom"/>
</dbReference>
<feature type="region of interest" description="Disordered" evidence="2">
    <location>
        <begin position="874"/>
        <end position="898"/>
    </location>
</feature>
<evidence type="ECO:0000313" key="4">
    <source>
        <dbReference type="EMBL" id="KAF5381894.1"/>
    </source>
</evidence>
<evidence type="ECO:0000256" key="2">
    <source>
        <dbReference type="SAM" id="MobiDB-lite"/>
    </source>
</evidence>
<reference evidence="4 5" key="1">
    <citation type="journal article" date="2020" name="ISME J.">
        <title>Uncovering the hidden diversity of litter-decomposition mechanisms in mushroom-forming fungi.</title>
        <authorList>
            <person name="Floudas D."/>
            <person name="Bentzer J."/>
            <person name="Ahren D."/>
            <person name="Johansson T."/>
            <person name="Persson P."/>
            <person name="Tunlid A."/>
        </authorList>
    </citation>
    <scope>NUCLEOTIDE SEQUENCE [LARGE SCALE GENOMIC DNA]</scope>
    <source>
        <strain evidence="4 5">CBS 406.79</strain>
    </source>
</reference>
<proteinExistence type="predicted"/>
<dbReference type="Gene3D" id="1.20.1280.50">
    <property type="match status" value="1"/>
</dbReference>
<dbReference type="PROSITE" id="PS50181">
    <property type="entry name" value="FBOX"/>
    <property type="match status" value="1"/>
</dbReference>
<sequence length="936" mass="100026">MTSTIDHKIFNTQSSLSQFLLDTQNELTALFNEKRSLEEQAQWARAEHAPIRKVPAELLRDVFLRVFEDDHRGSAGWLFAAVCRRWRSLALETPRLWTRIRLTTRLDHSADVIRLWLERSGPSMSLDIQIFLRVPQAKAAIPAECSSAVLSPVAARRARRRIPGTLSDDGTYSIPIGSASEAWGHVAVFYLKQQLPRWKRFIFRYERVFGSLSAFRTIVDSAPILQEFEISCIEPGFLNYADWSWNAPGFSFPALRRLALNNTTASLSSSFFSQPLRSISLCGLPTNPIQVSALMQTLASHTSTLTSLSLFLPVLLPPVVPATAFPYTNVTPLCLPVLRELSLGGHYLMAQLLGAITAPSLEELNVDIDLGRGAFGHGIIGGNANYIEDIIQDFLNRGSPAPADKLRALSIGFGFGNGRRATEERENDDYLQSLMAAQACICAGTTFVPPHLPSVPSTSFTPSVVQFSWALLGNLSALESLKVGLGGHAGPAWNPHGHVPYQGSSSDVMAFLNTLCVPDEDSITGMASLGLGGPGGNGNLITFTVGMMPPPPPPPIPLAANPTPGTITVPPIHVHAAPPAQSMMNGNPNLPNINVHTGLHQAVFGAGGLPPLSMLAPPGAGPVGYVPPAPLPNFGMAGGGVGIFPGNGVNGWVLPSLLELGIKVGTSSFLPHSSSSSNGISSPYHHNIYHTSSGYNHFTLGGLHHHHHPPAPPTLLPPYVNPSTTSSSSFISLDDAQPGAGNVRRLLDLIDGRNPKVGRGPSVEGVVPERLKRVEVVLNVAGAPGRMSAHAVNLLQSSSSLKRKKEEGAVMSEGDGQGKGKGKNIGKEKDLKGSEVALEVSISNGGTENVAKLQAQARIQEIVDAISAVASGSAYTAESSKKDKESKTDNRPSNPATARALFGTDSISWIQERVEDADVRCECLLWEGPGMGLGRW</sequence>
<keyword evidence="1" id="KW-0175">Coiled coil</keyword>
<dbReference type="AlphaFoldDB" id="A0A8H5M5Y3"/>
<dbReference type="OrthoDB" id="3208947at2759"/>
<comment type="caution">
    <text evidence="4">The sequence shown here is derived from an EMBL/GenBank/DDBJ whole genome shotgun (WGS) entry which is preliminary data.</text>
</comment>
<gene>
    <name evidence="4" type="ORF">D9757_007595</name>
</gene>
<name>A0A8H5M5Y3_9AGAR</name>
<accession>A0A8H5M5Y3</accession>
<dbReference type="Proteomes" id="UP000518752">
    <property type="component" value="Unassembled WGS sequence"/>
</dbReference>
<feature type="coiled-coil region" evidence="1">
    <location>
        <begin position="20"/>
        <end position="47"/>
    </location>
</feature>
<feature type="compositionally biased region" description="Basic and acidic residues" evidence="2">
    <location>
        <begin position="879"/>
        <end position="890"/>
    </location>
</feature>
<feature type="domain" description="F-box" evidence="3">
    <location>
        <begin position="48"/>
        <end position="100"/>
    </location>
</feature>